<evidence type="ECO:0000259" key="2">
    <source>
        <dbReference type="PROSITE" id="PS50076"/>
    </source>
</evidence>
<evidence type="ECO:0000256" key="1">
    <source>
        <dbReference type="SAM" id="MobiDB-lite"/>
    </source>
</evidence>
<accession>A0ABD1XQA0</accession>
<dbReference type="Proteomes" id="UP001605036">
    <property type="component" value="Unassembled WGS sequence"/>
</dbReference>
<feature type="region of interest" description="Disordered" evidence="1">
    <location>
        <begin position="260"/>
        <end position="279"/>
    </location>
</feature>
<organism evidence="3 4">
    <name type="scientific">Riccia fluitans</name>
    <dbReference type="NCBI Taxonomy" id="41844"/>
    <lineage>
        <taxon>Eukaryota</taxon>
        <taxon>Viridiplantae</taxon>
        <taxon>Streptophyta</taxon>
        <taxon>Embryophyta</taxon>
        <taxon>Marchantiophyta</taxon>
        <taxon>Marchantiopsida</taxon>
        <taxon>Marchantiidae</taxon>
        <taxon>Marchantiales</taxon>
        <taxon>Ricciaceae</taxon>
        <taxon>Riccia</taxon>
    </lineage>
</organism>
<dbReference type="InterPro" id="IPR036869">
    <property type="entry name" value="J_dom_sf"/>
</dbReference>
<dbReference type="PROSITE" id="PS50076">
    <property type="entry name" value="DNAJ_2"/>
    <property type="match status" value="1"/>
</dbReference>
<feature type="region of interest" description="Disordered" evidence="1">
    <location>
        <begin position="45"/>
        <end position="69"/>
    </location>
</feature>
<name>A0ABD1XQA0_9MARC</name>
<dbReference type="EMBL" id="JBHFFA010000007">
    <property type="protein sequence ID" value="KAL2611115.1"/>
    <property type="molecule type" value="Genomic_DNA"/>
</dbReference>
<dbReference type="SUPFAM" id="SSF46565">
    <property type="entry name" value="Chaperone J-domain"/>
    <property type="match status" value="1"/>
</dbReference>
<feature type="compositionally biased region" description="Polar residues" evidence="1">
    <location>
        <begin position="46"/>
        <end position="58"/>
    </location>
</feature>
<dbReference type="PRINTS" id="PR00625">
    <property type="entry name" value="JDOMAIN"/>
</dbReference>
<evidence type="ECO:0000313" key="4">
    <source>
        <dbReference type="Proteomes" id="UP001605036"/>
    </source>
</evidence>
<reference evidence="3 4" key="1">
    <citation type="submission" date="2024-09" db="EMBL/GenBank/DDBJ databases">
        <title>Chromosome-scale assembly of Riccia fluitans.</title>
        <authorList>
            <person name="Paukszto L."/>
            <person name="Sawicki J."/>
            <person name="Karawczyk K."/>
            <person name="Piernik-Szablinska J."/>
            <person name="Szczecinska M."/>
            <person name="Mazdziarz M."/>
        </authorList>
    </citation>
    <scope>NUCLEOTIDE SEQUENCE [LARGE SCALE GENOMIC DNA]</scope>
    <source>
        <strain evidence="3">Rf_01</strain>
        <tissue evidence="3">Aerial parts of the thallus</tissue>
    </source>
</reference>
<dbReference type="SMART" id="SM00271">
    <property type="entry name" value="DnaJ"/>
    <property type="match status" value="1"/>
</dbReference>
<sequence>MVSVLQVQVCSSSFRPGLDRISVSPSTFNFVPFCKRLTVKCATKKGGNSTVSSRQPANASGGFGPKATPKPSFDGGVLLKRSEQMYTKLIAEYASEGEVREFIVCIRQKSEKNIKPLLDDWLPVAELALVSEQEASVVLPQALPVLCREVAECAAKGAVALRAISRNCLEYAYEPAEAFWEHVMSGSQMQLSSTECPYGVLGLPKGAPANEVRTAYRSLAAKNHPDKHTGTAATAAEEEFKRVTTAYQLIKRTGLADDGAPTYESLGGTGRNGLSEPISVNNRNMSAPIPYGVQVAVRQLDPEITSRFLTRIFARSR</sequence>
<dbReference type="InterPro" id="IPR001623">
    <property type="entry name" value="DnaJ_domain"/>
</dbReference>
<dbReference type="AlphaFoldDB" id="A0ABD1XQA0"/>
<dbReference type="Pfam" id="PF00226">
    <property type="entry name" value="DnaJ"/>
    <property type="match status" value="1"/>
</dbReference>
<proteinExistence type="predicted"/>
<dbReference type="Gene3D" id="1.10.287.110">
    <property type="entry name" value="DnaJ domain"/>
    <property type="match status" value="1"/>
</dbReference>
<dbReference type="PANTHER" id="PTHR24074">
    <property type="entry name" value="CO-CHAPERONE PROTEIN DJLA"/>
    <property type="match status" value="1"/>
</dbReference>
<evidence type="ECO:0000313" key="3">
    <source>
        <dbReference type="EMBL" id="KAL2611115.1"/>
    </source>
</evidence>
<comment type="caution">
    <text evidence="3">The sequence shown here is derived from an EMBL/GenBank/DDBJ whole genome shotgun (WGS) entry which is preliminary data.</text>
</comment>
<dbReference type="CDD" id="cd06257">
    <property type="entry name" value="DnaJ"/>
    <property type="match status" value="1"/>
</dbReference>
<protein>
    <recommendedName>
        <fullName evidence="2">J domain-containing protein</fullName>
    </recommendedName>
</protein>
<gene>
    <name evidence="3" type="ORF">R1flu_022807</name>
</gene>
<dbReference type="InterPro" id="IPR050817">
    <property type="entry name" value="DjlA_DnaK_co-chaperone"/>
</dbReference>
<keyword evidence="4" id="KW-1185">Reference proteome</keyword>
<feature type="domain" description="J" evidence="2">
    <location>
        <begin position="196"/>
        <end position="267"/>
    </location>
</feature>